<dbReference type="Gene3D" id="1.10.8.100">
    <property type="entry name" value="Ribosomal RNA adenine dimethylase-like, domain 2"/>
    <property type="match status" value="1"/>
</dbReference>
<protein>
    <recommendedName>
        <fullName evidence="7">Ribosomal RNA small subunit methyltransferase A</fullName>
        <ecNumber evidence="7">2.1.1.182</ecNumber>
    </recommendedName>
    <alternativeName>
        <fullName evidence="7">16S rRNA (adenine(1518)-N(6)/adenine(1519)-N(6))-dimethyltransferase</fullName>
    </alternativeName>
    <alternativeName>
        <fullName evidence="7">16S rRNA dimethyladenosine transferase</fullName>
    </alternativeName>
    <alternativeName>
        <fullName evidence="7">16S rRNA dimethylase</fullName>
    </alternativeName>
    <alternativeName>
        <fullName evidence="7">S-adenosylmethionine-6-N', N'-adenosyl(rRNA) dimethyltransferase</fullName>
    </alternativeName>
</protein>
<evidence type="ECO:0000256" key="6">
    <source>
        <dbReference type="ARBA" id="ARBA00022884"/>
    </source>
</evidence>
<keyword evidence="6 7" id="KW-0694">RNA-binding</keyword>
<gene>
    <name evidence="7" type="primary">rsmA</name>
    <name evidence="7" type="synonym">ksgA</name>
    <name evidence="10" type="ORF">A2Z78_01965</name>
</gene>
<evidence type="ECO:0000256" key="4">
    <source>
        <dbReference type="ARBA" id="ARBA00022679"/>
    </source>
</evidence>
<dbReference type="NCBIfam" id="TIGR00755">
    <property type="entry name" value="ksgA"/>
    <property type="match status" value="1"/>
</dbReference>
<dbReference type="InterPro" id="IPR020596">
    <property type="entry name" value="rRNA_Ade_Mease_Trfase_CS"/>
</dbReference>
<dbReference type="HAMAP" id="MF_00607">
    <property type="entry name" value="16SrRNA_methyltr_A"/>
    <property type="match status" value="1"/>
</dbReference>
<evidence type="ECO:0000313" key="11">
    <source>
        <dbReference type="Proteomes" id="UP000176752"/>
    </source>
</evidence>
<dbReference type="GO" id="GO:0005829">
    <property type="term" value="C:cytosol"/>
    <property type="evidence" value="ECO:0007669"/>
    <property type="project" value="TreeGrafter"/>
</dbReference>
<evidence type="ECO:0000256" key="8">
    <source>
        <dbReference type="PROSITE-ProRule" id="PRU01026"/>
    </source>
</evidence>
<dbReference type="EC" id="2.1.1.182" evidence="7"/>
<dbReference type="InterPro" id="IPR011530">
    <property type="entry name" value="rRNA_adenine_dimethylase"/>
</dbReference>
<comment type="function">
    <text evidence="7">Specifically dimethylates two adjacent adenosines (A1518 and A1519) in the loop of a conserved hairpin near the 3'-end of 16S rRNA in the 30S particle. May play a critical role in biogenesis of 30S subunits.</text>
</comment>
<dbReference type="GO" id="GO:0003723">
    <property type="term" value="F:RNA binding"/>
    <property type="evidence" value="ECO:0007669"/>
    <property type="project" value="UniProtKB-UniRule"/>
</dbReference>
<dbReference type="InterPro" id="IPR023165">
    <property type="entry name" value="rRNA_Ade_diMease-like_C"/>
</dbReference>
<dbReference type="CDD" id="cd02440">
    <property type="entry name" value="AdoMet_MTases"/>
    <property type="match status" value="1"/>
</dbReference>
<keyword evidence="3 7" id="KW-0489">Methyltransferase</keyword>
<dbReference type="EMBL" id="MHLV01000018">
    <property type="protein sequence ID" value="OGZ17640.1"/>
    <property type="molecule type" value="Genomic_DNA"/>
</dbReference>
<feature type="binding site" evidence="7 8">
    <location>
        <position position="96"/>
    </location>
    <ligand>
        <name>S-adenosyl-L-methionine</name>
        <dbReference type="ChEBI" id="CHEBI:59789"/>
    </ligand>
</feature>
<comment type="similarity">
    <text evidence="7">Belongs to the class I-like SAM-binding methyltransferase superfamily. rRNA adenine N(6)-methyltransferase family. RsmA subfamily.</text>
</comment>
<dbReference type="PROSITE" id="PS01131">
    <property type="entry name" value="RRNA_A_DIMETH"/>
    <property type="match status" value="1"/>
</dbReference>
<dbReference type="PROSITE" id="PS51689">
    <property type="entry name" value="SAM_RNA_A_N6_MT"/>
    <property type="match status" value="1"/>
</dbReference>
<dbReference type="SUPFAM" id="SSF53335">
    <property type="entry name" value="S-adenosyl-L-methionine-dependent methyltransferases"/>
    <property type="match status" value="1"/>
</dbReference>
<feature type="binding site" evidence="7 8">
    <location>
        <position position="23"/>
    </location>
    <ligand>
        <name>S-adenosyl-L-methionine</name>
        <dbReference type="ChEBI" id="CHEBI:59789"/>
    </ligand>
</feature>
<dbReference type="AlphaFoldDB" id="A0A1G2DXA5"/>
<feature type="binding site" evidence="7 8">
    <location>
        <position position="25"/>
    </location>
    <ligand>
        <name>S-adenosyl-L-methionine</name>
        <dbReference type="ChEBI" id="CHEBI:59789"/>
    </ligand>
</feature>
<reference evidence="10 11" key="1">
    <citation type="journal article" date="2016" name="Nat. Commun.">
        <title>Thousands of microbial genomes shed light on interconnected biogeochemical processes in an aquifer system.</title>
        <authorList>
            <person name="Anantharaman K."/>
            <person name="Brown C.T."/>
            <person name="Hug L.A."/>
            <person name="Sharon I."/>
            <person name="Castelle C.J."/>
            <person name="Probst A.J."/>
            <person name="Thomas B.C."/>
            <person name="Singh A."/>
            <person name="Wilkins M.J."/>
            <person name="Karaoz U."/>
            <person name="Brodie E.L."/>
            <person name="Williams K.H."/>
            <person name="Hubbard S.S."/>
            <person name="Banfield J.F."/>
        </authorList>
    </citation>
    <scope>NUCLEOTIDE SEQUENCE [LARGE SCALE GENOMIC DNA]</scope>
</reference>
<comment type="catalytic activity">
    <reaction evidence="7">
        <text>adenosine(1518)/adenosine(1519) in 16S rRNA + 4 S-adenosyl-L-methionine = N(6)-dimethyladenosine(1518)/N(6)-dimethyladenosine(1519) in 16S rRNA + 4 S-adenosyl-L-homocysteine + 4 H(+)</text>
        <dbReference type="Rhea" id="RHEA:19609"/>
        <dbReference type="Rhea" id="RHEA-COMP:10232"/>
        <dbReference type="Rhea" id="RHEA-COMP:10233"/>
        <dbReference type="ChEBI" id="CHEBI:15378"/>
        <dbReference type="ChEBI" id="CHEBI:57856"/>
        <dbReference type="ChEBI" id="CHEBI:59789"/>
        <dbReference type="ChEBI" id="CHEBI:74411"/>
        <dbReference type="ChEBI" id="CHEBI:74493"/>
        <dbReference type="EC" id="2.1.1.182"/>
    </reaction>
</comment>
<evidence type="ECO:0000256" key="2">
    <source>
        <dbReference type="ARBA" id="ARBA00022552"/>
    </source>
</evidence>
<dbReference type="Pfam" id="PF00398">
    <property type="entry name" value="RrnaAD"/>
    <property type="match status" value="1"/>
</dbReference>
<dbReference type="InterPro" id="IPR001737">
    <property type="entry name" value="KsgA/Erm"/>
</dbReference>
<name>A0A1G2DXA5_9BACT</name>
<feature type="domain" description="Ribosomal RNA adenine methylase transferase N-terminal" evidence="9">
    <location>
        <begin position="30"/>
        <end position="201"/>
    </location>
</feature>
<dbReference type="STRING" id="1801660.A2Z78_01965"/>
<dbReference type="PANTHER" id="PTHR11727:SF7">
    <property type="entry name" value="DIMETHYLADENOSINE TRANSFERASE-RELATED"/>
    <property type="match status" value="1"/>
</dbReference>
<sequence length="287" mass="33094">MAEIVKNLLRKYKIRPSKRFGQNFLIDKIVLKKIVATANLQPRDIILEIGPGTGILTKELAKKVKKVIAIEKDPEMVKILQEATQDLKNVKIIQGDILELNPKRYNLKPKTYKVVANLPYYITSPVIRKFLELPKARPRIMVLMVQKEVAQRITAKPPNMNLLAVSVQFYAKPNIMSYVSKRSFWPQSKVDSAIIKIVPHKSALIGINYNLFFEIVRAGFSQPRKQLINNLSRLNFSSKNLGGQAKYLKIHRQKIKNWLLKNKIQPDQRAETLSIRDWLKLTGTFRL</sequence>
<comment type="subcellular location">
    <subcellularLocation>
        <location evidence="7">Cytoplasm</location>
    </subcellularLocation>
</comment>
<dbReference type="PANTHER" id="PTHR11727">
    <property type="entry name" value="DIMETHYLADENOSINE TRANSFERASE"/>
    <property type="match status" value="1"/>
</dbReference>
<keyword evidence="2 7" id="KW-0698">rRNA processing</keyword>
<evidence type="ECO:0000256" key="1">
    <source>
        <dbReference type="ARBA" id="ARBA00022490"/>
    </source>
</evidence>
<accession>A0A1G2DXA5</accession>
<dbReference type="FunFam" id="3.40.50.150:FF:000023">
    <property type="entry name" value="Ribosomal RNA small subunit methyltransferase A"/>
    <property type="match status" value="1"/>
</dbReference>
<dbReference type="Gene3D" id="3.40.50.150">
    <property type="entry name" value="Vaccinia Virus protein VP39"/>
    <property type="match status" value="1"/>
</dbReference>
<evidence type="ECO:0000259" key="9">
    <source>
        <dbReference type="SMART" id="SM00650"/>
    </source>
</evidence>
<dbReference type="InterPro" id="IPR029063">
    <property type="entry name" value="SAM-dependent_MTases_sf"/>
</dbReference>
<evidence type="ECO:0000313" key="10">
    <source>
        <dbReference type="EMBL" id="OGZ17640.1"/>
    </source>
</evidence>
<feature type="binding site" evidence="7 8">
    <location>
        <position position="117"/>
    </location>
    <ligand>
        <name>S-adenosyl-L-methionine</name>
        <dbReference type="ChEBI" id="CHEBI:59789"/>
    </ligand>
</feature>
<dbReference type="Proteomes" id="UP000176752">
    <property type="component" value="Unassembled WGS sequence"/>
</dbReference>
<keyword evidence="1 7" id="KW-0963">Cytoplasm</keyword>
<organism evidence="10 11">
    <name type="scientific">Candidatus Nealsonbacteria bacterium RBG_13_36_15</name>
    <dbReference type="NCBI Taxonomy" id="1801660"/>
    <lineage>
        <taxon>Bacteria</taxon>
        <taxon>Candidatus Nealsoniibacteriota</taxon>
    </lineage>
</organism>
<comment type="caution">
    <text evidence="10">The sequence shown here is derived from an EMBL/GenBank/DDBJ whole genome shotgun (WGS) entry which is preliminary data.</text>
</comment>
<dbReference type="SMART" id="SM00650">
    <property type="entry name" value="rADc"/>
    <property type="match status" value="1"/>
</dbReference>
<keyword evidence="5 7" id="KW-0949">S-adenosyl-L-methionine</keyword>
<evidence type="ECO:0000256" key="7">
    <source>
        <dbReference type="HAMAP-Rule" id="MF_00607"/>
    </source>
</evidence>
<dbReference type="GO" id="GO:0052908">
    <property type="term" value="F:16S rRNA (adenine(1518)-N(6)/adenine(1519)-N(6))-dimethyltransferase activity"/>
    <property type="evidence" value="ECO:0007669"/>
    <property type="project" value="UniProtKB-EC"/>
</dbReference>
<dbReference type="InterPro" id="IPR020598">
    <property type="entry name" value="rRNA_Ade_methylase_Trfase_N"/>
</dbReference>
<feature type="binding site" evidence="7 8">
    <location>
        <position position="71"/>
    </location>
    <ligand>
        <name>S-adenosyl-L-methionine</name>
        <dbReference type="ChEBI" id="CHEBI:59789"/>
    </ligand>
</feature>
<keyword evidence="4 7" id="KW-0808">Transferase</keyword>
<evidence type="ECO:0000256" key="5">
    <source>
        <dbReference type="ARBA" id="ARBA00022691"/>
    </source>
</evidence>
<proteinExistence type="inferred from homology"/>
<evidence type="ECO:0000256" key="3">
    <source>
        <dbReference type="ARBA" id="ARBA00022603"/>
    </source>
</evidence>
<feature type="binding site" evidence="7 8">
    <location>
        <position position="50"/>
    </location>
    <ligand>
        <name>S-adenosyl-L-methionine</name>
        <dbReference type="ChEBI" id="CHEBI:59789"/>
    </ligand>
</feature>